<evidence type="ECO:0000313" key="3">
    <source>
        <dbReference type="Proteomes" id="UP000261223"/>
    </source>
</evidence>
<dbReference type="Pfam" id="PF13149">
    <property type="entry name" value="Mfa_like_1"/>
    <property type="match status" value="1"/>
</dbReference>
<dbReference type="AlphaFoldDB" id="A0A3E4ULH2"/>
<feature type="domain" description="BACON" evidence="1">
    <location>
        <begin position="420"/>
        <end position="461"/>
    </location>
</feature>
<evidence type="ECO:0000313" key="2">
    <source>
        <dbReference type="EMBL" id="RGM11252.1"/>
    </source>
</evidence>
<dbReference type="Gene3D" id="2.60.40.10">
    <property type="entry name" value="Immunoglobulins"/>
    <property type="match status" value="2"/>
</dbReference>
<dbReference type="RefSeq" id="WP_117742253.1">
    <property type="nucleotide sequence ID" value="NZ_QSSV01000019.1"/>
</dbReference>
<reference evidence="2 3" key="1">
    <citation type="submission" date="2018-08" db="EMBL/GenBank/DDBJ databases">
        <title>A genome reference for cultivated species of the human gut microbiota.</title>
        <authorList>
            <person name="Zou Y."/>
            <person name="Xue W."/>
            <person name="Luo G."/>
        </authorList>
    </citation>
    <scope>NUCLEOTIDE SEQUENCE [LARGE SCALE GENOMIC DNA]</scope>
    <source>
        <strain evidence="2 3">TF03-6</strain>
    </source>
</reference>
<protein>
    <recommendedName>
        <fullName evidence="1">BACON domain-containing protein</fullName>
    </recommendedName>
</protein>
<dbReference type="InterPro" id="IPR024361">
    <property type="entry name" value="BACON"/>
</dbReference>
<dbReference type="EMBL" id="QSSV01000019">
    <property type="protein sequence ID" value="RGM11252.1"/>
    <property type="molecule type" value="Genomic_DNA"/>
</dbReference>
<dbReference type="PROSITE" id="PS51257">
    <property type="entry name" value="PROKAR_LIPOPROTEIN"/>
    <property type="match status" value="1"/>
</dbReference>
<accession>A0A3E4ULH2</accession>
<dbReference type="InterPro" id="IPR013783">
    <property type="entry name" value="Ig-like_fold"/>
</dbReference>
<dbReference type="InterPro" id="IPR042278">
    <property type="entry name" value="Mfa-like_1_N"/>
</dbReference>
<sequence>MRYLLIILLSILTYSCLEEEERGSMAASNVSFTLLPSTRANELIDFEEGDAVGVYVVDRTNNSTLKPAGNYADNKKYVWDSEKKAFIASDNDNLIFNSPDRQLDFYVYFPYKSQVVDATSMPHVITGDSKTDDFLFAINDEHTGKKNIPLNFHHLLSKVNVMYTSLENQDQTAMTIRTYTDTKVNLATGVLNTTANRRIDLPLEKVSGDTYVSFTGLIPPQKFDTGEQFCMLSYIDLGTAYPFSFAEQRTFVSGETNEVKFMPKELAYNFFVTPVSLSFAALDDVGQSFVVTSEKSNAINGAILPNSTVSQPYSLSSKPDWVNIAGSEVTVTENRGAERSGEIVFLQSESNLTAKIAVHQTAGVMTNDYVFTFGDGSMNKSWANISASGASNSYTIISTKQVYINGTLDHTEYPGYSSSANVNWASASGSSISVSENNSTTPRGGVMTFRQNESGKTIQVTLLQMKKSSVDIN</sequence>
<organism evidence="2 3">
    <name type="scientific">Bacteroides stercoris</name>
    <dbReference type="NCBI Taxonomy" id="46506"/>
    <lineage>
        <taxon>Bacteria</taxon>
        <taxon>Pseudomonadati</taxon>
        <taxon>Bacteroidota</taxon>
        <taxon>Bacteroidia</taxon>
        <taxon>Bacteroidales</taxon>
        <taxon>Bacteroidaceae</taxon>
        <taxon>Bacteroides</taxon>
    </lineage>
</organism>
<proteinExistence type="predicted"/>
<evidence type="ECO:0000259" key="1">
    <source>
        <dbReference type="Pfam" id="PF13004"/>
    </source>
</evidence>
<gene>
    <name evidence="2" type="ORF">DXC34_13980</name>
</gene>
<dbReference type="Proteomes" id="UP000261223">
    <property type="component" value="Unassembled WGS sequence"/>
</dbReference>
<dbReference type="InterPro" id="IPR025049">
    <property type="entry name" value="Mfa-like_1"/>
</dbReference>
<dbReference type="Pfam" id="PF13004">
    <property type="entry name" value="BACON"/>
    <property type="match status" value="1"/>
</dbReference>
<name>A0A3E4ULH2_BACSE</name>
<comment type="caution">
    <text evidence="2">The sequence shown here is derived from an EMBL/GenBank/DDBJ whole genome shotgun (WGS) entry which is preliminary data.</text>
</comment>
<dbReference type="Gene3D" id="2.60.40.2620">
    <property type="entry name" value="Fimbrillin-like"/>
    <property type="match status" value="1"/>
</dbReference>
<dbReference type="CDD" id="cd13120">
    <property type="entry name" value="BF2867_like_N"/>
    <property type="match status" value="1"/>
</dbReference>